<dbReference type="SMART" id="SM00220">
    <property type="entry name" value="S_TKc"/>
    <property type="match status" value="1"/>
</dbReference>
<evidence type="ECO:0000313" key="2">
    <source>
        <dbReference type="EMBL" id="CAG5153420.1"/>
    </source>
</evidence>
<dbReference type="CDD" id="cd00180">
    <property type="entry name" value="PKc"/>
    <property type="match status" value="1"/>
</dbReference>
<gene>
    <name evidence="2" type="ORF">ALTATR162_LOCUS3168</name>
</gene>
<evidence type="ECO:0000259" key="1">
    <source>
        <dbReference type="PROSITE" id="PS50011"/>
    </source>
</evidence>
<dbReference type="RefSeq" id="XP_043166709.1">
    <property type="nucleotide sequence ID" value="XM_043310774.1"/>
</dbReference>
<sequence>MFMFQRHGYTDDRLPMVDNPPCQDTFPPRIWSDLKIDNFREKQWKCLVPVFAQKKYDYDLKAECIFPFTSDGAVPKDGAFSSVYRVTIHKDHHEYPEMQQVALKELKVPQGGEQAAGTDRAWNFEANALEAINKLDHAHIVKCIAAIRRGHSRYFMFPWADGDSLRDYWNNTPREAPNSYILKHTILQLRGIADALDRLHNFDGGRAELENGVNGLTIRLNDSNIVESHLIHGSDAGSDNGLDSEVDDYKNAEHAESIRHGDLKPENILRFLGNGSKLDLGTLKIADMGLAKRHVVATQERGKATSTRYGTRRYEAPETVTGENARSRLYDIWSMGCITFEFIVWILYGNDELSNFYKQIEGNTQQICQYYEVLDASEPESARVHPTVLKWMDHVQTKDPECSAGRDSATKDLLKIVREMLLVVNLPPNRKSGTIRGRPLLPPALGQSIAHYRATAAQFRDALDRILGKRDVPGYMFTGKDRTNVRTPTFTAPMLSPNSASLPLSNLQPSGPLKSGVLGRPIGTDYTLPPLKDWEFQIDNSFTEKVVGTVGMQAFMPQADINRQLCTLCSTRNFLKGGFSIEEQVSTLEDRAPKCDLCRMLYEIHSQAEDPKGDRARFQRDQSSIIMTGDSYPVLSLVRSPNMDLPCPIQVGFPELPEAGSDAFFNIIKLWLEDCDTEHTGCQGLSQSLPTRLLDVGTSDAPTLRLVETKLEHISSKQYIALSHPWGDTTKYTPFCTIPENLANHLYAIPEGDLPATFRDAVRCTRRIGIRYLWVDSLCIIQGEFGDFNDESKKMEAVFSGAYCVLAASRASNQLDGFLGPRPQREYITIQRGNRKPFFVCKTIDNFSKDVIEGSLNKRGWVLQERALARRTIYFTRNQSYFECGQGVRCETLTRLHNNMADFLGDPNFPNKAMRANRARKIAYFQGLYRQYSRLDFTHYSDRPFAIAGLEKRLQNAFTTRGAFGIFDDGDKEDGGLFHRSLLWQRGEESGDLPNMTPIDFPLGRKVKVPSWSWMAYRGGIDYIDPPFDQANWERTEIIPPWTRGGNKLSTADTSPQDDEIAIIAWVRDFKVAGRLPEEVKITYDAERTSASDGQTPQCVIVAKMKGGSSNSLRRYYVLIVAAIQGTSGRGEKRYRRVGAGFMLGKYISLEGEGLVARIV</sequence>
<organism evidence="2 3">
    <name type="scientific">Alternaria atra</name>
    <dbReference type="NCBI Taxonomy" id="119953"/>
    <lineage>
        <taxon>Eukaryota</taxon>
        <taxon>Fungi</taxon>
        <taxon>Dikarya</taxon>
        <taxon>Ascomycota</taxon>
        <taxon>Pezizomycotina</taxon>
        <taxon>Dothideomycetes</taxon>
        <taxon>Pleosporomycetidae</taxon>
        <taxon>Pleosporales</taxon>
        <taxon>Pleosporineae</taxon>
        <taxon>Pleosporaceae</taxon>
        <taxon>Alternaria</taxon>
        <taxon>Alternaria sect. Ulocladioides</taxon>
    </lineage>
</organism>
<dbReference type="PANTHER" id="PTHR33112">
    <property type="entry name" value="DOMAIN PROTEIN, PUTATIVE-RELATED"/>
    <property type="match status" value="1"/>
</dbReference>
<dbReference type="Pfam" id="PF06985">
    <property type="entry name" value="HET"/>
    <property type="match status" value="1"/>
</dbReference>
<dbReference type="PROSITE" id="PS50011">
    <property type="entry name" value="PROTEIN_KINASE_DOM"/>
    <property type="match status" value="1"/>
</dbReference>
<dbReference type="Proteomes" id="UP000676310">
    <property type="component" value="Unassembled WGS sequence"/>
</dbReference>
<comment type="caution">
    <text evidence="2">The sequence shown here is derived from an EMBL/GenBank/DDBJ whole genome shotgun (WGS) entry which is preliminary data.</text>
</comment>
<dbReference type="PANTHER" id="PTHR33112:SF10">
    <property type="entry name" value="TOL"/>
    <property type="match status" value="1"/>
</dbReference>
<dbReference type="Pfam" id="PF00069">
    <property type="entry name" value="Pkinase"/>
    <property type="match status" value="1"/>
</dbReference>
<accession>A0A8J2HWG8</accession>
<evidence type="ECO:0000313" key="3">
    <source>
        <dbReference type="Proteomes" id="UP000676310"/>
    </source>
</evidence>
<dbReference type="SUPFAM" id="SSF56112">
    <property type="entry name" value="Protein kinase-like (PK-like)"/>
    <property type="match status" value="1"/>
</dbReference>
<dbReference type="InterPro" id="IPR010730">
    <property type="entry name" value="HET"/>
</dbReference>
<dbReference type="InterPro" id="IPR011009">
    <property type="entry name" value="Kinase-like_dom_sf"/>
</dbReference>
<dbReference type="OrthoDB" id="4062651at2759"/>
<dbReference type="GO" id="GO:0004672">
    <property type="term" value="F:protein kinase activity"/>
    <property type="evidence" value="ECO:0007669"/>
    <property type="project" value="InterPro"/>
</dbReference>
<dbReference type="AlphaFoldDB" id="A0A8J2HWG8"/>
<dbReference type="GeneID" id="67014694"/>
<name>A0A8J2HWG8_9PLEO</name>
<dbReference type="GO" id="GO:0005524">
    <property type="term" value="F:ATP binding"/>
    <property type="evidence" value="ECO:0007669"/>
    <property type="project" value="InterPro"/>
</dbReference>
<keyword evidence="3" id="KW-1185">Reference proteome</keyword>
<feature type="domain" description="Protein kinase" evidence="1">
    <location>
        <begin position="69"/>
        <end position="445"/>
    </location>
</feature>
<dbReference type="InterPro" id="IPR000719">
    <property type="entry name" value="Prot_kinase_dom"/>
</dbReference>
<dbReference type="EMBL" id="CAJRGZ010000016">
    <property type="protein sequence ID" value="CAG5153420.1"/>
    <property type="molecule type" value="Genomic_DNA"/>
</dbReference>
<protein>
    <recommendedName>
        <fullName evidence="1">Protein kinase domain-containing protein</fullName>
    </recommendedName>
</protein>
<proteinExistence type="predicted"/>
<reference evidence="2" key="1">
    <citation type="submission" date="2021-05" db="EMBL/GenBank/DDBJ databases">
        <authorList>
            <person name="Stam R."/>
        </authorList>
    </citation>
    <scope>NUCLEOTIDE SEQUENCE</scope>
    <source>
        <strain evidence="2">CS162</strain>
    </source>
</reference>
<dbReference type="Gene3D" id="1.10.510.10">
    <property type="entry name" value="Transferase(Phosphotransferase) domain 1"/>
    <property type="match status" value="2"/>
</dbReference>